<name>A0ABV9KLE2_9RHOB</name>
<dbReference type="PROSITE" id="PS51257">
    <property type="entry name" value="PROKAR_LIPOPROTEIN"/>
    <property type="match status" value="1"/>
</dbReference>
<dbReference type="EMBL" id="JBHSGI010000029">
    <property type="protein sequence ID" value="MFC4670783.1"/>
    <property type="molecule type" value="Genomic_DNA"/>
</dbReference>
<keyword evidence="3" id="KW-1185">Reference proteome</keyword>
<evidence type="ECO:0000256" key="1">
    <source>
        <dbReference type="SAM" id="SignalP"/>
    </source>
</evidence>
<protein>
    <recommendedName>
        <fullName evidence="4">Lipoprotein</fullName>
    </recommendedName>
</protein>
<evidence type="ECO:0000313" key="2">
    <source>
        <dbReference type="EMBL" id="MFC4670783.1"/>
    </source>
</evidence>
<sequence length="67" mass="6797">MKTFLAAVVPLAIAACSPLAPLPTDTVQVAPVTKTTSAPAGPVVVYGGYRVSEPGDWRGVNDAQSEG</sequence>
<proteinExistence type="predicted"/>
<accession>A0ABV9KLE2</accession>
<reference evidence="3" key="1">
    <citation type="journal article" date="2019" name="Int. J. Syst. Evol. Microbiol.">
        <title>The Global Catalogue of Microorganisms (GCM) 10K type strain sequencing project: providing services to taxonomists for standard genome sequencing and annotation.</title>
        <authorList>
            <consortium name="The Broad Institute Genomics Platform"/>
            <consortium name="The Broad Institute Genome Sequencing Center for Infectious Disease"/>
            <person name="Wu L."/>
            <person name="Ma J."/>
        </authorList>
    </citation>
    <scope>NUCLEOTIDE SEQUENCE [LARGE SCALE GENOMIC DNA]</scope>
    <source>
        <strain evidence="3">CGMCC 4.7283</strain>
    </source>
</reference>
<feature type="signal peptide" evidence="1">
    <location>
        <begin position="1"/>
        <end position="20"/>
    </location>
</feature>
<evidence type="ECO:0008006" key="4">
    <source>
        <dbReference type="Google" id="ProtNLM"/>
    </source>
</evidence>
<keyword evidence="1" id="KW-0732">Signal</keyword>
<feature type="chain" id="PRO_5046438679" description="Lipoprotein" evidence="1">
    <location>
        <begin position="21"/>
        <end position="67"/>
    </location>
</feature>
<evidence type="ECO:0000313" key="3">
    <source>
        <dbReference type="Proteomes" id="UP001595973"/>
    </source>
</evidence>
<comment type="caution">
    <text evidence="2">The sequence shown here is derived from an EMBL/GenBank/DDBJ whole genome shotgun (WGS) entry which is preliminary data.</text>
</comment>
<dbReference type="Proteomes" id="UP001595973">
    <property type="component" value="Unassembled WGS sequence"/>
</dbReference>
<dbReference type="RefSeq" id="WP_380720179.1">
    <property type="nucleotide sequence ID" value="NZ_JBHSGI010000029.1"/>
</dbReference>
<organism evidence="2 3">
    <name type="scientific">Seohaeicola nanhaiensis</name>
    <dbReference type="NCBI Taxonomy" id="1387282"/>
    <lineage>
        <taxon>Bacteria</taxon>
        <taxon>Pseudomonadati</taxon>
        <taxon>Pseudomonadota</taxon>
        <taxon>Alphaproteobacteria</taxon>
        <taxon>Rhodobacterales</taxon>
        <taxon>Roseobacteraceae</taxon>
        <taxon>Seohaeicola</taxon>
    </lineage>
</organism>
<gene>
    <name evidence="2" type="ORF">ACFO5X_19690</name>
</gene>